<evidence type="ECO:0000313" key="1">
    <source>
        <dbReference type="EMBL" id="QQK09065.1"/>
    </source>
</evidence>
<accession>A0AC61MTK6</accession>
<protein>
    <submittedName>
        <fullName evidence="1">YgeY family selenium metabolism-linked hydrolase</fullName>
    </submittedName>
</protein>
<reference evidence="1 2" key="1">
    <citation type="journal article" date="2022" name="Int. J. Syst. Evol. Microbiol.">
        <title>Miniphocaeibacter halophilus sp. nov., an ammonium-tolerant acetate-producing bacterium isolated from a biogas system.</title>
        <authorList>
            <person name="Schnurer A."/>
            <person name="Singh A."/>
            <person name="Bi S."/>
            <person name="Qiao W."/>
            <person name="Westerholm M."/>
        </authorList>
    </citation>
    <scope>NUCLEOTIDE SEQUENCE [LARGE SCALE GENOMIC DNA]</scope>
    <source>
        <strain evidence="1 2">AMB_01</strain>
    </source>
</reference>
<proteinExistence type="predicted"/>
<organism evidence="1 2">
    <name type="scientific">Miniphocaeibacter halophilus</name>
    <dbReference type="NCBI Taxonomy" id="2931922"/>
    <lineage>
        <taxon>Bacteria</taxon>
        <taxon>Bacillati</taxon>
        <taxon>Bacillota</taxon>
        <taxon>Tissierellia</taxon>
        <taxon>Tissierellales</taxon>
        <taxon>Peptoniphilaceae</taxon>
        <taxon>Miniphocaeibacter</taxon>
    </lineage>
</organism>
<gene>
    <name evidence="1" type="ORF">JFY71_02340</name>
</gene>
<keyword evidence="1" id="KW-0378">Hydrolase</keyword>
<name>A0AC61MTK6_9FIRM</name>
<sequence>MLNWFKKNLDLTKGLISKQSYSGNEKEAVDVLKQFFKNNGFDEIIVDKYGSCIGGIQGKRNDGNNLITLFDGHIDTVQVDESKWTYPPFDAIEDDGKIYGRGASDMKGALSSMAVAVARFAEETKKDFSGKIYVSGSVFEEIFEGVAPRSVSDIINPDFVIIGEASELNLKIGQRGRAEIVVETFGTSAHSANPEKGINAALLMSELIQEIDKLQPPFQEDLGEGILVLTDIISKPYPGSSVIPDYCRATYDRRLLVGETVESVLKPIEEIVAKFKEEKGIEARVSIAEEEKTCYTGEKISSSRFFPGWIYNKDELLIKKAYEGLLNSGLDPEITNYSFCTNGSHYAGEKGIITIGFGPSHENIAHTDDEYIEVDQLDKALNGYFNILKEIYK</sequence>
<dbReference type="Proteomes" id="UP000595814">
    <property type="component" value="Chromosome"/>
</dbReference>
<keyword evidence="2" id="KW-1185">Reference proteome</keyword>
<dbReference type="EMBL" id="CP066744">
    <property type="protein sequence ID" value="QQK09065.1"/>
    <property type="molecule type" value="Genomic_DNA"/>
</dbReference>
<evidence type="ECO:0000313" key="2">
    <source>
        <dbReference type="Proteomes" id="UP000595814"/>
    </source>
</evidence>